<feature type="transmembrane region" description="Helical" evidence="5">
    <location>
        <begin position="522"/>
        <end position="555"/>
    </location>
</feature>
<evidence type="ECO:0000256" key="5">
    <source>
        <dbReference type="SAM" id="Phobius"/>
    </source>
</evidence>
<evidence type="ECO:0000313" key="7">
    <source>
        <dbReference type="Proteomes" id="UP001329313"/>
    </source>
</evidence>
<evidence type="ECO:0000256" key="3">
    <source>
        <dbReference type="ARBA" id="ARBA00022989"/>
    </source>
</evidence>
<dbReference type="RefSeq" id="WP_330171436.1">
    <property type="nucleotide sequence ID" value="NZ_CP137080.1"/>
</dbReference>
<proteinExistence type="predicted"/>
<dbReference type="EMBL" id="CP137080">
    <property type="protein sequence ID" value="WOQ70355.1"/>
    <property type="molecule type" value="Genomic_DNA"/>
</dbReference>
<dbReference type="PANTHER" id="PTHR43077:SF5">
    <property type="entry name" value="PHAGE INFECTION PROTEIN"/>
    <property type="match status" value="1"/>
</dbReference>
<protein>
    <recommendedName>
        <fullName evidence="8">ABC-2 family transporter protein</fullName>
    </recommendedName>
</protein>
<dbReference type="GO" id="GO:0016020">
    <property type="term" value="C:membrane"/>
    <property type="evidence" value="ECO:0007669"/>
    <property type="project" value="UniProtKB-SubCell"/>
</dbReference>
<reference evidence="6 7" key="1">
    <citation type="submission" date="2023-10" db="EMBL/GenBank/DDBJ databases">
        <title>Y20.</title>
        <authorList>
            <person name="Zhang G."/>
            <person name="Ding Y."/>
        </authorList>
    </citation>
    <scope>NUCLEOTIDE SEQUENCE [LARGE SCALE GENOMIC DNA]</scope>
    <source>
        <strain evidence="6 7">Y20</strain>
    </source>
</reference>
<evidence type="ECO:0000256" key="4">
    <source>
        <dbReference type="ARBA" id="ARBA00023136"/>
    </source>
</evidence>
<keyword evidence="3 5" id="KW-1133">Transmembrane helix</keyword>
<evidence type="ECO:0000256" key="2">
    <source>
        <dbReference type="ARBA" id="ARBA00022692"/>
    </source>
</evidence>
<keyword evidence="7" id="KW-1185">Reference proteome</keyword>
<sequence length="610" mass="58870">MNRFWSLVPAPARSRRRTVAVIVLAVIAPLLVLLALLPHRSVERVSAAVVNLDAPLDADGAPVAVGKLLTENLLTGDDGVTWTLTDAATADAGLADGGFQAVVTIPAEFSKDVATIGSDAPTVAQLQVRTSTRHGYVEGTVADALAAGLPRGVAAELTSGYVAGTLSAFADLSEALGQASSGARDLTAGIQGAGEGAGAIEAGASDLASGIGEIARILDALPEGARDLGALSAAASADTAALAVSLAEEALVAEELALAQDVGVIGLDEIAALIALDPAQPAGALVDEIEALRQGAAGIAARMQTQAGALAGHSLDAAAVALGTGVVADVAAPVADGLGLLASAEAAAGEGARELAGGVGDLRAGLGELATGSGALASGLDTAAADIPSYTSDQQRTIAGVVADPIGVETASSGGPTTARAAAVAALVPVALWLGALAASLVVAPFSRAALSTSASARRIAGQAALVAVAVGVVQAVLVWIGVAVLGVAAERIAVAFGLTVAMSVCFALVHQALCGLLGRAGLVVSVIALGVQVVAAGTLGPVLAGSIAAGPLALLPLSTGLQGTQALLGGSLHAVLQSAIGLLLWAGVAALGAVAAVARARASVAPAAA</sequence>
<feature type="transmembrane region" description="Helical" evidence="5">
    <location>
        <begin position="421"/>
        <end position="444"/>
    </location>
</feature>
<organism evidence="6 7">
    <name type="scientific">Microbacterium limosum</name>
    <dbReference type="NCBI Taxonomy" id="3079935"/>
    <lineage>
        <taxon>Bacteria</taxon>
        <taxon>Bacillati</taxon>
        <taxon>Actinomycetota</taxon>
        <taxon>Actinomycetes</taxon>
        <taxon>Micrococcales</taxon>
        <taxon>Microbacteriaceae</taxon>
        <taxon>Microbacterium</taxon>
    </lineage>
</organism>
<evidence type="ECO:0000256" key="1">
    <source>
        <dbReference type="ARBA" id="ARBA00004141"/>
    </source>
</evidence>
<evidence type="ECO:0000313" key="6">
    <source>
        <dbReference type="EMBL" id="WOQ70355.1"/>
    </source>
</evidence>
<comment type="subcellular location">
    <subcellularLocation>
        <location evidence="1">Membrane</location>
        <topology evidence="1">Multi-pass membrane protein</topology>
    </subcellularLocation>
</comment>
<feature type="transmembrane region" description="Helical" evidence="5">
    <location>
        <begin position="493"/>
        <end position="510"/>
    </location>
</feature>
<gene>
    <name evidence="6" type="ORF">RYJ27_03855</name>
</gene>
<feature type="transmembrane region" description="Helical" evidence="5">
    <location>
        <begin position="465"/>
        <end position="487"/>
    </location>
</feature>
<evidence type="ECO:0008006" key="8">
    <source>
        <dbReference type="Google" id="ProtNLM"/>
    </source>
</evidence>
<dbReference type="PANTHER" id="PTHR43077">
    <property type="entry name" value="TRANSPORT PERMEASE YVFS-RELATED"/>
    <property type="match status" value="1"/>
</dbReference>
<dbReference type="Proteomes" id="UP001329313">
    <property type="component" value="Chromosome"/>
</dbReference>
<feature type="transmembrane region" description="Helical" evidence="5">
    <location>
        <begin position="575"/>
        <end position="599"/>
    </location>
</feature>
<dbReference type="AlphaFoldDB" id="A0AAU0MK63"/>
<name>A0AAU0MK63_9MICO</name>
<accession>A0AAU0MK63</accession>
<dbReference type="KEGG" id="mliy:RYJ27_03855"/>
<dbReference type="InterPro" id="IPR051328">
    <property type="entry name" value="T7SS_ABC-Transporter"/>
</dbReference>
<keyword evidence="2 5" id="KW-0812">Transmembrane</keyword>
<keyword evidence="4 5" id="KW-0472">Membrane</keyword>